<evidence type="ECO:0000313" key="2">
    <source>
        <dbReference type="EMBL" id="MFC4334464.1"/>
    </source>
</evidence>
<dbReference type="PROSITE" id="PS50995">
    <property type="entry name" value="HTH_MARR_2"/>
    <property type="match status" value="1"/>
</dbReference>
<organism evidence="2 3">
    <name type="scientific">Salininema proteolyticum</name>
    <dbReference type="NCBI Taxonomy" id="1607685"/>
    <lineage>
        <taxon>Bacteria</taxon>
        <taxon>Bacillati</taxon>
        <taxon>Actinomycetota</taxon>
        <taxon>Actinomycetes</taxon>
        <taxon>Glycomycetales</taxon>
        <taxon>Glycomycetaceae</taxon>
        <taxon>Salininema</taxon>
    </lineage>
</organism>
<evidence type="ECO:0000259" key="1">
    <source>
        <dbReference type="PROSITE" id="PS50995"/>
    </source>
</evidence>
<feature type="domain" description="HTH marR-type" evidence="1">
    <location>
        <begin position="20"/>
        <end position="159"/>
    </location>
</feature>
<gene>
    <name evidence="2" type="ORF">ACFPET_04540</name>
</gene>
<dbReference type="InterPro" id="IPR036388">
    <property type="entry name" value="WH-like_DNA-bd_sf"/>
</dbReference>
<dbReference type="SUPFAM" id="SSF46785">
    <property type="entry name" value="Winged helix' DNA-binding domain"/>
    <property type="match status" value="1"/>
</dbReference>
<sequence length="162" mass="18038">MSDAVDTITEQWNRELPDLHTDSMGTIGRVHRISRLLVSPRLKAVFKDHGLGRGEFDVLATLRRSGEPFALSPKAISESLMLTSGGLTGRLDRLEESGMIERCPAPADRRSLSIHLTEKGRATVEAAVREEVDVLDDVLSPLDEEERREFDRLLRKIHGNGA</sequence>
<accession>A0ABV8TUM4</accession>
<dbReference type="PANTHER" id="PTHR33164:SF104">
    <property type="entry name" value="TRANSCRIPTIONAL REGULATORY PROTEIN"/>
    <property type="match status" value="1"/>
</dbReference>
<evidence type="ECO:0000313" key="3">
    <source>
        <dbReference type="Proteomes" id="UP001595823"/>
    </source>
</evidence>
<proteinExistence type="predicted"/>
<dbReference type="InterPro" id="IPR000835">
    <property type="entry name" value="HTH_MarR-typ"/>
</dbReference>
<dbReference type="Pfam" id="PF12802">
    <property type="entry name" value="MarR_2"/>
    <property type="match status" value="1"/>
</dbReference>
<dbReference type="RefSeq" id="WP_380618229.1">
    <property type="nucleotide sequence ID" value="NZ_JBHSDK010000005.1"/>
</dbReference>
<reference evidence="3" key="1">
    <citation type="journal article" date="2019" name="Int. J. Syst. Evol. Microbiol.">
        <title>The Global Catalogue of Microorganisms (GCM) 10K type strain sequencing project: providing services to taxonomists for standard genome sequencing and annotation.</title>
        <authorList>
            <consortium name="The Broad Institute Genomics Platform"/>
            <consortium name="The Broad Institute Genome Sequencing Center for Infectious Disease"/>
            <person name="Wu L."/>
            <person name="Ma J."/>
        </authorList>
    </citation>
    <scope>NUCLEOTIDE SEQUENCE [LARGE SCALE GENOMIC DNA]</scope>
    <source>
        <strain evidence="3">IBRC-M 10908</strain>
    </source>
</reference>
<dbReference type="InterPro" id="IPR039422">
    <property type="entry name" value="MarR/SlyA-like"/>
</dbReference>
<dbReference type="SMART" id="SM00347">
    <property type="entry name" value="HTH_MARR"/>
    <property type="match status" value="1"/>
</dbReference>
<dbReference type="EMBL" id="JBHSDK010000005">
    <property type="protein sequence ID" value="MFC4334464.1"/>
    <property type="molecule type" value="Genomic_DNA"/>
</dbReference>
<dbReference type="InterPro" id="IPR036390">
    <property type="entry name" value="WH_DNA-bd_sf"/>
</dbReference>
<comment type="caution">
    <text evidence="2">The sequence shown here is derived from an EMBL/GenBank/DDBJ whole genome shotgun (WGS) entry which is preliminary data.</text>
</comment>
<dbReference type="PRINTS" id="PR00598">
    <property type="entry name" value="HTHMARR"/>
</dbReference>
<dbReference type="Gene3D" id="1.10.10.10">
    <property type="entry name" value="Winged helix-like DNA-binding domain superfamily/Winged helix DNA-binding domain"/>
    <property type="match status" value="1"/>
</dbReference>
<name>A0ABV8TUM4_9ACTN</name>
<dbReference type="PANTHER" id="PTHR33164">
    <property type="entry name" value="TRANSCRIPTIONAL REGULATOR, MARR FAMILY"/>
    <property type="match status" value="1"/>
</dbReference>
<protein>
    <submittedName>
        <fullName evidence="2">MarR family winged helix-turn-helix transcriptional regulator</fullName>
    </submittedName>
</protein>
<dbReference type="Proteomes" id="UP001595823">
    <property type="component" value="Unassembled WGS sequence"/>
</dbReference>
<keyword evidence="3" id="KW-1185">Reference proteome</keyword>